<name>A0A9P4TBA5_CURKU</name>
<protein>
    <submittedName>
        <fullName evidence="2">Uncharacterized protein</fullName>
    </submittedName>
</protein>
<feature type="compositionally biased region" description="Polar residues" evidence="1">
    <location>
        <begin position="322"/>
        <end position="337"/>
    </location>
</feature>
<feature type="compositionally biased region" description="Basic and acidic residues" evidence="1">
    <location>
        <begin position="306"/>
        <end position="321"/>
    </location>
</feature>
<evidence type="ECO:0000256" key="1">
    <source>
        <dbReference type="SAM" id="MobiDB-lite"/>
    </source>
</evidence>
<feature type="region of interest" description="Disordered" evidence="1">
    <location>
        <begin position="300"/>
        <end position="427"/>
    </location>
</feature>
<dbReference type="AlphaFoldDB" id="A0A9P4TBA5"/>
<feature type="region of interest" description="Disordered" evidence="1">
    <location>
        <begin position="1"/>
        <end position="29"/>
    </location>
</feature>
<feature type="region of interest" description="Disordered" evidence="1">
    <location>
        <begin position="180"/>
        <end position="267"/>
    </location>
</feature>
<feature type="region of interest" description="Disordered" evidence="1">
    <location>
        <begin position="46"/>
        <end position="103"/>
    </location>
</feature>
<sequence length="470" mass="51207">MSEQETPAERVSRFREHTNTNSSIRAPPDELWKDFGTELLLEKFDAENEATPAVRRKRHPRQIMDKPTPMEPPTPEQRLAISQRPIATPKSRKQSDAAATVATAEGTFGRFSRVFTSIFTGVLGKRKAEPDMHSSSDSSTSGTERTNSLAPDQATLDARKAAAEEAYALAKAQGLLPAPKIFGPRPGMPQRAWTSGGASITSTRSSIRVVDADSARQRGRKPLNHTFSISSHHSPRPPLTPRTPGSVARSPSKRDLKTQKRLSKRVSSLEIKLASAKKELANVLGTDVCFPAVPPLPPQFAAEGGDAARLRGGEADAEHEGPNNNEASSSPRANNPMSDDFDPLSPSRDSASLPKKLTKRRKVKPTSLDDSRDAEFHPDADLLSEHEDKQLKKSKSSSRLKRTSSRLSRKVSRSSVRSSPVDREEVEERVVIVRPGGAVPPVPMVPDDVEGKRVLVEGDDGYGGLGHEIF</sequence>
<organism evidence="2 3">
    <name type="scientific">Curvularia kusanoi</name>
    <name type="common">Cochliobolus kusanoi</name>
    <dbReference type="NCBI Taxonomy" id="90978"/>
    <lineage>
        <taxon>Eukaryota</taxon>
        <taxon>Fungi</taxon>
        <taxon>Dikarya</taxon>
        <taxon>Ascomycota</taxon>
        <taxon>Pezizomycotina</taxon>
        <taxon>Dothideomycetes</taxon>
        <taxon>Pleosporomycetidae</taxon>
        <taxon>Pleosporales</taxon>
        <taxon>Pleosporineae</taxon>
        <taxon>Pleosporaceae</taxon>
        <taxon>Curvularia</taxon>
    </lineage>
</organism>
<accession>A0A9P4TBA5</accession>
<comment type="caution">
    <text evidence="2">The sequence shown here is derived from an EMBL/GenBank/DDBJ whole genome shotgun (WGS) entry which is preliminary data.</text>
</comment>
<dbReference type="OrthoDB" id="5226996at2759"/>
<keyword evidence="3" id="KW-1185">Reference proteome</keyword>
<proteinExistence type="predicted"/>
<dbReference type="Proteomes" id="UP000801428">
    <property type="component" value="Unassembled WGS sequence"/>
</dbReference>
<feature type="region of interest" description="Disordered" evidence="1">
    <location>
        <begin position="125"/>
        <end position="149"/>
    </location>
</feature>
<feature type="compositionally biased region" description="Polar residues" evidence="1">
    <location>
        <begin position="192"/>
        <end position="206"/>
    </location>
</feature>
<dbReference type="EMBL" id="SWKU01000014">
    <property type="protein sequence ID" value="KAF3000903.1"/>
    <property type="molecule type" value="Genomic_DNA"/>
</dbReference>
<feature type="compositionally biased region" description="Basic and acidic residues" evidence="1">
    <location>
        <begin position="7"/>
        <end position="18"/>
    </location>
</feature>
<feature type="compositionally biased region" description="Basic and acidic residues" evidence="1">
    <location>
        <begin position="367"/>
        <end position="391"/>
    </location>
</feature>
<gene>
    <name evidence="2" type="ORF">E8E13_008220</name>
</gene>
<evidence type="ECO:0000313" key="2">
    <source>
        <dbReference type="EMBL" id="KAF3000903.1"/>
    </source>
</evidence>
<evidence type="ECO:0000313" key="3">
    <source>
        <dbReference type="Proteomes" id="UP000801428"/>
    </source>
</evidence>
<feature type="compositionally biased region" description="Basic residues" evidence="1">
    <location>
        <begin position="392"/>
        <end position="412"/>
    </location>
</feature>
<reference evidence="2" key="1">
    <citation type="submission" date="2019-04" db="EMBL/GenBank/DDBJ databases">
        <title>Sequencing of skin fungus with MAO and IRED activity.</title>
        <authorList>
            <person name="Marsaioli A.J."/>
            <person name="Bonatto J.M.C."/>
            <person name="Reis Junior O."/>
        </authorList>
    </citation>
    <scope>NUCLEOTIDE SEQUENCE</scope>
    <source>
        <strain evidence="2">30M1</strain>
    </source>
</reference>